<sequence>MTPARPGFYPLLLLLLLGLWVPEAPVSAKPKNMTSSQWFETQHVQPKPQACNSAMGHVNKFTKHCKNLNTFLHESFSNVATACQTTNITCKNNHKNCHQSPVPVPLTMCTLTSGKYPNCRYKEKRLNAPYIVACEPPQKGDSEKFQLVPVHLDEVLQVSRLSDSLVGS</sequence>
<dbReference type="Proteomes" id="UP000335636">
    <property type="component" value="Unassembled WGS sequence"/>
</dbReference>
<reference evidence="7" key="1">
    <citation type="submission" date="2019-04" db="EMBL/GenBank/DDBJ databases">
        <authorList>
            <person name="Alioto T."/>
            <person name="Alioto T."/>
        </authorList>
    </citation>
    <scope>NUCLEOTIDE SEQUENCE [LARGE SCALE GENOMIC DNA]</scope>
</reference>
<proteinExistence type="inferred from homology"/>
<dbReference type="CDD" id="cd06265">
    <property type="entry name" value="RNase_A_canonical"/>
    <property type="match status" value="1"/>
</dbReference>
<dbReference type="PROSITE" id="PS00127">
    <property type="entry name" value="RNASE_PANCREATIC"/>
    <property type="match status" value="1"/>
</dbReference>
<comment type="caution">
    <text evidence="7">The sequence shown here is derived from an EMBL/GenBank/DDBJ whole genome shotgun (WGS) entry which is preliminary data.</text>
</comment>
<keyword evidence="8" id="KW-1185">Reference proteome</keyword>
<dbReference type="GO" id="GO:0003676">
    <property type="term" value="F:nucleic acid binding"/>
    <property type="evidence" value="ECO:0007669"/>
    <property type="project" value="InterPro"/>
</dbReference>
<evidence type="ECO:0000256" key="5">
    <source>
        <dbReference type="RuleBase" id="RU000651"/>
    </source>
</evidence>
<dbReference type="AlphaFoldDB" id="A0A5E4BR32"/>
<evidence type="ECO:0000313" key="8">
    <source>
        <dbReference type="Proteomes" id="UP000335636"/>
    </source>
</evidence>
<keyword evidence="3 5" id="KW-0255">Endonuclease</keyword>
<keyword evidence="2 5" id="KW-0540">Nuclease</keyword>
<evidence type="ECO:0000313" key="7">
    <source>
        <dbReference type="EMBL" id="VTJ72098.1"/>
    </source>
</evidence>
<keyword evidence="4 5" id="KW-0378">Hydrolase</keyword>
<gene>
    <name evidence="7" type="ORF">MONAX_5E024109</name>
</gene>
<protein>
    <recommendedName>
        <fullName evidence="6">Ribonuclease A-domain domain-containing protein</fullName>
    </recommendedName>
</protein>
<dbReference type="InterPro" id="IPR023411">
    <property type="entry name" value="RNaseA_AS"/>
</dbReference>
<dbReference type="GO" id="GO:0005615">
    <property type="term" value="C:extracellular space"/>
    <property type="evidence" value="ECO:0007669"/>
    <property type="project" value="TreeGrafter"/>
</dbReference>
<accession>A0A5E4BR32</accession>
<dbReference type="GO" id="GO:0004519">
    <property type="term" value="F:endonuclease activity"/>
    <property type="evidence" value="ECO:0007669"/>
    <property type="project" value="UniProtKB-KW"/>
</dbReference>
<comment type="similarity">
    <text evidence="1 5">Belongs to the pancreatic ribonuclease family.</text>
</comment>
<evidence type="ECO:0000256" key="3">
    <source>
        <dbReference type="ARBA" id="ARBA00022759"/>
    </source>
</evidence>
<dbReference type="GO" id="GO:0045087">
    <property type="term" value="P:innate immune response"/>
    <property type="evidence" value="ECO:0007669"/>
    <property type="project" value="TreeGrafter"/>
</dbReference>
<dbReference type="Gene3D" id="3.10.130.10">
    <property type="entry name" value="Ribonuclease A-like domain"/>
    <property type="match status" value="1"/>
</dbReference>
<dbReference type="GO" id="GO:0050832">
    <property type="term" value="P:defense response to fungus"/>
    <property type="evidence" value="ECO:0007669"/>
    <property type="project" value="TreeGrafter"/>
</dbReference>
<feature type="domain" description="Ribonuclease A-domain" evidence="6">
    <location>
        <begin position="32"/>
        <end position="156"/>
    </location>
</feature>
<name>A0A5E4BR32_MARMO</name>
<feature type="chain" id="PRO_5023160984" description="Ribonuclease A-domain domain-containing protein" evidence="5">
    <location>
        <begin position="29"/>
        <end position="168"/>
    </location>
</feature>
<dbReference type="InterPro" id="IPR023412">
    <property type="entry name" value="RNaseA_domain"/>
</dbReference>
<dbReference type="GO" id="GO:0016787">
    <property type="term" value="F:hydrolase activity"/>
    <property type="evidence" value="ECO:0007669"/>
    <property type="project" value="UniProtKB-KW"/>
</dbReference>
<evidence type="ECO:0000256" key="1">
    <source>
        <dbReference type="ARBA" id="ARBA00005600"/>
    </source>
</evidence>
<organism evidence="7 8">
    <name type="scientific">Marmota monax</name>
    <name type="common">Woodchuck</name>
    <dbReference type="NCBI Taxonomy" id="9995"/>
    <lineage>
        <taxon>Eukaryota</taxon>
        <taxon>Metazoa</taxon>
        <taxon>Chordata</taxon>
        <taxon>Craniata</taxon>
        <taxon>Vertebrata</taxon>
        <taxon>Euteleostomi</taxon>
        <taxon>Mammalia</taxon>
        <taxon>Eutheria</taxon>
        <taxon>Euarchontoglires</taxon>
        <taxon>Glires</taxon>
        <taxon>Rodentia</taxon>
        <taxon>Sciuromorpha</taxon>
        <taxon>Sciuridae</taxon>
        <taxon>Xerinae</taxon>
        <taxon>Marmotini</taxon>
        <taxon>Marmota</taxon>
    </lineage>
</organism>
<dbReference type="PRINTS" id="PR00794">
    <property type="entry name" value="RIBONUCLEASE"/>
</dbReference>
<dbReference type="Pfam" id="PF00074">
    <property type="entry name" value="RnaseA"/>
    <property type="match status" value="1"/>
</dbReference>
<dbReference type="InterPro" id="IPR001427">
    <property type="entry name" value="RNaseA"/>
</dbReference>
<dbReference type="EMBL" id="CABDUW010000606">
    <property type="protein sequence ID" value="VTJ72098.1"/>
    <property type="molecule type" value="Genomic_DNA"/>
</dbReference>
<dbReference type="GO" id="GO:0050830">
    <property type="term" value="P:defense response to Gram-positive bacterium"/>
    <property type="evidence" value="ECO:0007669"/>
    <property type="project" value="TreeGrafter"/>
</dbReference>
<evidence type="ECO:0000256" key="4">
    <source>
        <dbReference type="ARBA" id="ARBA00022801"/>
    </source>
</evidence>
<dbReference type="InterPro" id="IPR036816">
    <property type="entry name" value="RNaseA-like_dom_sf"/>
</dbReference>
<evidence type="ECO:0000259" key="6">
    <source>
        <dbReference type="SMART" id="SM00092"/>
    </source>
</evidence>
<dbReference type="GO" id="GO:0050829">
    <property type="term" value="P:defense response to Gram-negative bacterium"/>
    <property type="evidence" value="ECO:0007669"/>
    <property type="project" value="TreeGrafter"/>
</dbReference>
<dbReference type="FunFam" id="3.10.130.10:FF:000001">
    <property type="entry name" value="Ribonuclease pancreatic"/>
    <property type="match status" value="1"/>
</dbReference>
<dbReference type="GO" id="GO:0004540">
    <property type="term" value="F:RNA nuclease activity"/>
    <property type="evidence" value="ECO:0007669"/>
    <property type="project" value="TreeGrafter"/>
</dbReference>
<dbReference type="PANTHER" id="PTHR11437:SF31">
    <property type="entry name" value="RIBONUCLEASE 7"/>
    <property type="match status" value="1"/>
</dbReference>
<evidence type="ECO:0000256" key="2">
    <source>
        <dbReference type="ARBA" id="ARBA00022722"/>
    </source>
</evidence>
<feature type="signal peptide" evidence="5">
    <location>
        <begin position="1"/>
        <end position="28"/>
    </location>
</feature>
<dbReference type="SMART" id="SM00092">
    <property type="entry name" value="RNAse_Pc"/>
    <property type="match status" value="1"/>
</dbReference>
<dbReference type="SUPFAM" id="SSF54076">
    <property type="entry name" value="RNase A-like"/>
    <property type="match status" value="1"/>
</dbReference>
<keyword evidence="5" id="KW-0732">Signal</keyword>
<dbReference type="PANTHER" id="PTHR11437">
    <property type="entry name" value="RIBONUCLEASE"/>
    <property type="match status" value="1"/>
</dbReference>